<dbReference type="OrthoDB" id="8062037at2759"/>
<evidence type="ECO:0000256" key="1">
    <source>
        <dbReference type="SAM" id="MobiDB-lite"/>
    </source>
</evidence>
<evidence type="ECO:0000256" key="2">
    <source>
        <dbReference type="SAM" id="SignalP"/>
    </source>
</evidence>
<feature type="chain" id="PRO_5022919360" evidence="2">
    <location>
        <begin position="20"/>
        <end position="390"/>
    </location>
</feature>
<feature type="signal peptide" evidence="2">
    <location>
        <begin position="1"/>
        <end position="19"/>
    </location>
</feature>
<dbReference type="Proteomes" id="UP000311382">
    <property type="component" value="Unassembled WGS sequence"/>
</dbReference>
<feature type="compositionally biased region" description="Gly residues" evidence="1">
    <location>
        <begin position="351"/>
        <end position="363"/>
    </location>
</feature>
<accession>A0A5C5FXY0</accession>
<reference evidence="3 4" key="1">
    <citation type="submission" date="2019-03" db="EMBL/GenBank/DDBJ databases">
        <title>Rhodosporidium diobovatum UCD-FST 08-225 genome sequencing, assembly, and annotation.</title>
        <authorList>
            <person name="Fakankun I.U."/>
            <person name="Fristensky B."/>
            <person name="Levin D.B."/>
        </authorList>
    </citation>
    <scope>NUCLEOTIDE SEQUENCE [LARGE SCALE GENOMIC DNA]</scope>
    <source>
        <strain evidence="3 4">UCD-FST 08-225</strain>
    </source>
</reference>
<gene>
    <name evidence="3" type="ORF">DMC30DRAFT_436740</name>
</gene>
<keyword evidence="4" id="KW-1185">Reference proteome</keyword>
<feature type="compositionally biased region" description="Low complexity" evidence="1">
    <location>
        <begin position="337"/>
        <end position="350"/>
    </location>
</feature>
<dbReference type="AlphaFoldDB" id="A0A5C5FXY0"/>
<comment type="caution">
    <text evidence="3">The sequence shown here is derived from an EMBL/GenBank/DDBJ whole genome shotgun (WGS) entry which is preliminary data.</text>
</comment>
<evidence type="ECO:0000313" key="4">
    <source>
        <dbReference type="Proteomes" id="UP000311382"/>
    </source>
</evidence>
<dbReference type="PRINTS" id="PR00833">
    <property type="entry name" value="POAALLERGEN"/>
</dbReference>
<sequence>MPRLATALVLLATALGASAQSSSPSSSSSSSGSSASVLSATGTATGTAAAATSSASGTGAVGQQQNVTVLGYVGAEASGAELPYNATMQGVWSTEYSKGTLTQGMALLQNSTATAQNQSVLGVFLRYNESTALSNANASATTSIPWIALISCDSPTQSGELSADSANSTLAAFGNATTAVPVSGTDSANSTSSSTTTQANYTANAFAQAEAQGAQAVLLYSLQQQSCSLNSTALNGTTSSLPIWTTPTQNIAQTVVNQFNNIPSENRYFNASLLNAATGNLTSLIEANQDANASTLRLSSASFFVLARLTPSYDPTDSNNGVVATIGRAPSSVPSQTASATGSVAAPSSTGGAGGEGNGGGSSAAGRGREVVTGLLVGVGALAAGAGLLL</sequence>
<name>A0A5C5FXY0_9BASI</name>
<dbReference type="STRING" id="5288.A0A5C5FXY0"/>
<feature type="region of interest" description="Disordered" evidence="1">
    <location>
        <begin position="327"/>
        <end position="365"/>
    </location>
</feature>
<dbReference type="EMBL" id="SOZI01000049">
    <property type="protein sequence ID" value="TNY21149.1"/>
    <property type="molecule type" value="Genomic_DNA"/>
</dbReference>
<evidence type="ECO:0000313" key="3">
    <source>
        <dbReference type="EMBL" id="TNY21149.1"/>
    </source>
</evidence>
<proteinExistence type="predicted"/>
<organism evidence="3 4">
    <name type="scientific">Rhodotorula diobovata</name>
    <dbReference type="NCBI Taxonomy" id="5288"/>
    <lineage>
        <taxon>Eukaryota</taxon>
        <taxon>Fungi</taxon>
        <taxon>Dikarya</taxon>
        <taxon>Basidiomycota</taxon>
        <taxon>Pucciniomycotina</taxon>
        <taxon>Microbotryomycetes</taxon>
        <taxon>Sporidiobolales</taxon>
        <taxon>Sporidiobolaceae</taxon>
        <taxon>Rhodotorula</taxon>
    </lineage>
</organism>
<keyword evidence="2" id="KW-0732">Signal</keyword>
<protein>
    <submittedName>
        <fullName evidence="3">Uncharacterized protein</fullName>
    </submittedName>
</protein>